<evidence type="ECO:0000256" key="8">
    <source>
        <dbReference type="ARBA" id="ARBA00022840"/>
    </source>
</evidence>
<dbReference type="InterPro" id="IPR003660">
    <property type="entry name" value="HAMP_dom"/>
</dbReference>
<keyword evidence="8" id="KW-0067">ATP-binding</keyword>
<dbReference type="InterPro" id="IPR036890">
    <property type="entry name" value="HATPase_C_sf"/>
</dbReference>
<dbReference type="OrthoDB" id="9776552at2"/>
<dbReference type="Proteomes" id="UP000295636">
    <property type="component" value="Unassembled WGS sequence"/>
</dbReference>
<keyword evidence="3" id="KW-0597">Phosphoprotein</keyword>
<evidence type="ECO:0000256" key="2">
    <source>
        <dbReference type="ARBA" id="ARBA00022475"/>
    </source>
</evidence>
<dbReference type="GO" id="GO:0005886">
    <property type="term" value="C:plasma membrane"/>
    <property type="evidence" value="ECO:0007669"/>
    <property type="project" value="UniProtKB-SubCell"/>
</dbReference>
<dbReference type="GO" id="GO:0000155">
    <property type="term" value="F:phosphorelay sensor kinase activity"/>
    <property type="evidence" value="ECO:0007669"/>
    <property type="project" value="InterPro"/>
</dbReference>
<dbReference type="Gene3D" id="3.30.565.10">
    <property type="entry name" value="Histidine kinase-like ATPase, C-terminal domain"/>
    <property type="match status" value="1"/>
</dbReference>
<accession>A0A4R5KWT2</accession>
<evidence type="ECO:0000256" key="10">
    <source>
        <dbReference type="ARBA" id="ARBA00023012"/>
    </source>
</evidence>
<evidence type="ECO:0000256" key="9">
    <source>
        <dbReference type="ARBA" id="ARBA00022989"/>
    </source>
</evidence>
<dbReference type="EMBL" id="SMRT01000002">
    <property type="protein sequence ID" value="TDF99497.1"/>
    <property type="molecule type" value="Genomic_DNA"/>
</dbReference>
<dbReference type="Pfam" id="PF02518">
    <property type="entry name" value="HATPase_c"/>
    <property type="match status" value="1"/>
</dbReference>
<keyword evidence="7" id="KW-0418">Kinase</keyword>
<sequence>MSIIINCKIYYPGTGGWDLVRKHPTIFSQLIVGFSVILLIIISLISYFTYLFSSQIVLNKTIQYLEESVTQMRGKIDVLLGEYDHLSQRISYNPETQNYLYQSNQIIGENKINTIGLQKVITHEEAYVSNDILIEIVDLYYRPAFYSSWSNEIKKMKWYSHVIQARGSMVWTSNDLYYKDSHTKTNMINGVLAVRQINDYFSSKSRGIGYMLIIIPMEVMQRTIGNFIDNSAKVQVLDQFGQIVYSTDVQEIGLRLDQGLLDKIGNKDEQFPQVEIDGELNYLTSSSSSYSNWTVVAYVKKTSVFNDLHKVQQSIVIIGLLGILAAFLLTAFFSWSLVKPIRKLARHLSGIEKGKISTYKAKMVNREVYILYDSFNNMIMNLNQTIRDLSDRKVRENQAQLIAMKAQFQPHFLYNCLNIIYYYAVMDKQNRVSDMVLTLSELLRYSVQPGSEFVTLQDDLDQLNRFIKLQRARYEDKLNIIIYVDEQLLKYPVMKLILQPVVENAVIHGLEPMKSERWDIHIHISRNGNNLNLIIEDSGIGMTSEQMAKALDFDMEIDHSKTLHTGLGLPNLQHRIQLIYGKMYGIALSHSHLGGLKVELNIPIVNEGEQE</sequence>
<protein>
    <submittedName>
        <fullName evidence="15">HAMP domain-containing protein</fullName>
    </submittedName>
</protein>
<evidence type="ECO:0000313" key="16">
    <source>
        <dbReference type="Proteomes" id="UP000295636"/>
    </source>
</evidence>
<evidence type="ECO:0000313" key="15">
    <source>
        <dbReference type="EMBL" id="TDF99497.1"/>
    </source>
</evidence>
<evidence type="ECO:0000256" key="11">
    <source>
        <dbReference type="ARBA" id="ARBA00023136"/>
    </source>
</evidence>
<evidence type="ECO:0000256" key="3">
    <source>
        <dbReference type="ARBA" id="ARBA00022553"/>
    </source>
</evidence>
<evidence type="ECO:0000256" key="13">
    <source>
        <dbReference type="SAM" id="Phobius"/>
    </source>
</evidence>
<keyword evidence="11 13" id="KW-0472">Membrane</keyword>
<dbReference type="Gene3D" id="6.10.340.10">
    <property type="match status" value="1"/>
</dbReference>
<keyword evidence="9 13" id="KW-1133">Transmembrane helix</keyword>
<dbReference type="Pfam" id="PF06580">
    <property type="entry name" value="His_kinase"/>
    <property type="match status" value="1"/>
</dbReference>
<comment type="caution">
    <text evidence="15">The sequence shown here is derived from an EMBL/GenBank/DDBJ whole genome shotgun (WGS) entry which is preliminary data.</text>
</comment>
<feature type="transmembrane region" description="Helical" evidence="13">
    <location>
        <begin position="30"/>
        <end position="52"/>
    </location>
</feature>
<dbReference type="GO" id="GO:0005524">
    <property type="term" value="F:ATP binding"/>
    <property type="evidence" value="ECO:0007669"/>
    <property type="project" value="UniProtKB-KW"/>
</dbReference>
<keyword evidence="12" id="KW-0175">Coiled coil</keyword>
<evidence type="ECO:0000256" key="6">
    <source>
        <dbReference type="ARBA" id="ARBA00022741"/>
    </source>
</evidence>
<dbReference type="AlphaFoldDB" id="A0A4R5KWT2"/>
<keyword evidence="5 13" id="KW-0812">Transmembrane</keyword>
<reference evidence="15 16" key="1">
    <citation type="submission" date="2019-03" db="EMBL/GenBank/DDBJ databases">
        <title>This is whole genome sequence of Paenibacillus sp MS74 strain.</title>
        <authorList>
            <person name="Trinh H.N."/>
        </authorList>
    </citation>
    <scope>NUCLEOTIDE SEQUENCE [LARGE SCALE GENOMIC DNA]</scope>
    <source>
        <strain evidence="15 16">MS74</strain>
    </source>
</reference>
<evidence type="ECO:0000256" key="7">
    <source>
        <dbReference type="ARBA" id="ARBA00022777"/>
    </source>
</evidence>
<keyword evidence="6" id="KW-0547">Nucleotide-binding</keyword>
<keyword evidence="2" id="KW-1003">Cell membrane</keyword>
<feature type="transmembrane region" description="Helical" evidence="13">
    <location>
        <begin position="315"/>
        <end position="338"/>
    </location>
</feature>
<feature type="coiled-coil region" evidence="12">
    <location>
        <begin position="372"/>
        <end position="399"/>
    </location>
</feature>
<evidence type="ECO:0000259" key="14">
    <source>
        <dbReference type="PROSITE" id="PS50885"/>
    </source>
</evidence>
<keyword evidence="16" id="KW-1185">Reference proteome</keyword>
<evidence type="ECO:0000256" key="5">
    <source>
        <dbReference type="ARBA" id="ARBA00022692"/>
    </source>
</evidence>
<dbReference type="PANTHER" id="PTHR34220">
    <property type="entry name" value="SENSOR HISTIDINE KINASE YPDA"/>
    <property type="match status" value="1"/>
</dbReference>
<name>A0A4R5KWT2_9BACL</name>
<dbReference type="PROSITE" id="PS50885">
    <property type="entry name" value="HAMP"/>
    <property type="match status" value="1"/>
</dbReference>
<dbReference type="PANTHER" id="PTHR34220:SF11">
    <property type="entry name" value="SENSOR PROTEIN KINASE HPTS"/>
    <property type="match status" value="1"/>
</dbReference>
<evidence type="ECO:0000256" key="1">
    <source>
        <dbReference type="ARBA" id="ARBA00004651"/>
    </source>
</evidence>
<dbReference type="SUPFAM" id="SSF55874">
    <property type="entry name" value="ATPase domain of HSP90 chaperone/DNA topoisomerase II/histidine kinase"/>
    <property type="match status" value="1"/>
</dbReference>
<dbReference type="InterPro" id="IPR003594">
    <property type="entry name" value="HATPase_dom"/>
</dbReference>
<dbReference type="InterPro" id="IPR010559">
    <property type="entry name" value="Sig_transdc_His_kin_internal"/>
</dbReference>
<evidence type="ECO:0000256" key="4">
    <source>
        <dbReference type="ARBA" id="ARBA00022679"/>
    </source>
</evidence>
<comment type="subcellular location">
    <subcellularLocation>
        <location evidence="1">Cell membrane</location>
        <topology evidence="1">Multi-pass membrane protein</topology>
    </subcellularLocation>
</comment>
<proteinExistence type="predicted"/>
<gene>
    <name evidence="15" type="ORF">E1757_06510</name>
</gene>
<evidence type="ECO:0000256" key="12">
    <source>
        <dbReference type="SAM" id="Coils"/>
    </source>
</evidence>
<dbReference type="InterPro" id="IPR050640">
    <property type="entry name" value="Bact_2-comp_sensor_kinase"/>
</dbReference>
<organism evidence="15 16">
    <name type="scientific">Paenibacillus piri</name>
    <dbReference type="NCBI Taxonomy" id="2547395"/>
    <lineage>
        <taxon>Bacteria</taxon>
        <taxon>Bacillati</taxon>
        <taxon>Bacillota</taxon>
        <taxon>Bacilli</taxon>
        <taxon>Bacillales</taxon>
        <taxon>Paenibacillaceae</taxon>
        <taxon>Paenibacillus</taxon>
    </lineage>
</organism>
<keyword evidence="4" id="KW-0808">Transferase</keyword>
<feature type="domain" description="HAMP" evidence="14">
    <location>
        <begin position="335"/>
        <end position="387"/>
    </location>
</feature>
<keyword evidence="10" id="KW-0902">Two-component regulatory system</keyword>